<evidence type="ECO:0000313" key="2">
    <source>
        <dbReference type="Proteomes" id="UP000828941"/>
    </source>
</evidence>
<reference evidence="1 2" key="1">
    <citation type="journal article" date="2022" name="DNA Res.">
        <title>Chromosomal-level genome assembly of the orchid tree Bauhinia variegata (Leguminosae; Cercidoideae) supports the allotetraploid origin hypothesis of Bauhinia.</title>
        <authorList>
            <person name="Zhong Y."/>
            <person name="Chen Y."/>
            <person name="Zheng D."/>
            <person name="Pang J."/>
            <person name="Liu Y."/>
            <person name="Luo S."/>
            <person name="Meng S."/>
            <person name="Qian L."/>
            <person name="Wei D."/>
            <person name="Dai S."/>
            <person name="Zhou R."/>
        </authorList>
    </citation>
    <scope>NUCLEOTIDE SEQUENCE [LARGE SCALE GENOMIC DNA]</scope>
    <source>
        <strain evidence="1">BV-YZ2020</strain>
    </source>
</reference>
<organism evidence="1 2">
    <name type="scientific">Bauhinia variegata</name>
    <name type="common">Purple orchid tree</name>
    <name type="synonym">Phanera variegata</name>
    <dbReference type="NCBI Taxonomy" id="167791"/>
    <lineage>
        <taxon>Eukaryota</taxon>
        <taxon>Viridiplantae</taxon>
        <taxon>Streptophyta</taxon>
        <taxon>Embryophyta</taxon>
        <taxon>Tracheophyta</taxon>
        <taxon>Spermatophyta</taxon>
        <taxon>Magnoliopsida</taxon>
        <taxon>eudicotyledons</taxon>
        <taxon>Gunneridae</taxon>
        <taxon>Pentapetalae</taxon>
        <taxon>rosids</taxon>
        <taxon>fabids</taxon>
        <taxon>Fabales</taxon>
        <taxon>Fabaceae</taxon>
        <taxon>Cercidoideae</taxon>
        <taxon>Cercideae</taxon>
        <taxon>Bauhiniinae</taxon>
        <taxon>Bauhinia</taxon>
    </lineage>
</organism>
<dbReference type="EMBL" id="CM039439">
    <property type="protein sequence ID" value="KAI4296897.1"/>
    <property type="molecule type" value="Genomic_DNA"/>
</dbReference>
<gene>
    <name evidence="1" type="ORF">L6164_036817</name>
</gene>
<dbReference type="Proteomes" id="UP000828941">
    <property type="component" value="Chromosome 14"/>
</dbReference>
<comment type="caution">
    <text evidence="1">The sequence shown here is derived from an EMBL/GenBank/DDBJ whole genome shotgun (WGS) entry which is preliminary data.</text>
</comment>
<evidence type="ECO:0000313" key="1">
    <source>
        <dbReference type="EMBL" id="KAI4296897.1"/>
    </source>
</evidence>
<accession>A0ACB9KI93</accession>
<protein>
    <submittedName>
        <fullName evidence="1">Uncharacterized protein</fullName>
    </submittedName>
</protein>
<sequence>MAVTVEIKHLIAIFIIFWACAIPALSRTLNEASVATTYEEWMAKHGRTYANNAEKEKRFKIFIENLKFIKNFNNAGNNSYKMGLNMYSDLTPEEFIASHTGLRVPNLPKSSKVATLRPLNLDDVPASMDWRKKGAVTPIKNQGQCAAAAVEGITQIKTGKLIPLSEQQLVDCSTNWGNNGCQGGWPDNAFECIIDNHGLASETSYPYQGTVGTCRGSVVSAAARISGYQRVPANNEGQLLQAVAMQPVSVVIAINNDFQNYARGIFTGQCGTQLNHAVTLVGYGTGDDGTKYWLIKNSWGQSWGEGGYMRMLRDSGSPGGLCDRQVYYGCLWSMRKPTQSWGYCNWVWGENGTTYWLKNSWGEDWREKGYRRMKMNVGGEGLCAIATHASYPTINA</sequence>
<proteinExistence type="predicted"/>
<keyword evidence="2" id="KW-1185">Reference proteome</keyword>
<name>A0ACB9KI93_BAUVA</name>